<dbReference type="CDD" id="cd00010">
    <property type="entry name" value="AAI_LTSS"/>
    <property type="match status" value="1"/>
</dbReference>
<keyword evidence="3" id="KW-1015">Disulfide bond</keyword>
<dbReference type="Pfam" id="PF00234">
    <property type="entry name" value="Tryp_alpha_amyl"/>
    <property type="match status" value="1"/>
</dbReference>
<dbReference type="OrthoDB" id="656626at2759"/>
<name>A0A2R6XIQ3_MARPO</name>
<sequence length="158" mass="16655">MAGTKLTSMNHFLEAACAILLLLILQICTPSAEAASDFYNRRAAAEKELRDAKIDATSQYFEERALAENNNDDDGGDEVGAAPCGDMMRLLPCLAAITGSKPPAPTSQCCKIVVTLSEVCICALLSVPTTGFDINVPVAMTLPTLCQKPLPKGFSCAG</sequence>
<dbReference type="EMBL" id="KZ772685">
    <property type="protein sequence ID" value="PTQ45994.1"/>
    <property type="molecule type" value="Genomic_DNA"/>
</dbReference>
<gene>
    <name evidence="7" type="ORF">MARPO_0013s0188</name>
</gene>
<proteinExistence type="inferred from homology"/>
<keyword evidence="4" id="KW-0325">Glycoprotein</keyword>
<evidence type="ECO:0000313" key="8">
    <source>
        <dbReference type="Proteomes" id="UP000244005"/>
    </source>
</evidence>
<reference evidence="8" key="1">
    <citation type="journal article" date="2017" name="Cell">
        <title>Insights into land plant evolution garnered from the Marchantia polymorpha genome.</title>
        <authorList>
            <person name="Bowman J.L."/>
            <person name="Kohchi T."/>
            <person name="Yamato K.T."/>
            <person name="Jenkins J."/>
            <person name="Shu S."/>
            <person name="Ishizaki K."/>
            <person name="Yamaoka S."/>
            <person name="Nishihama R."/>
            <person name="Nakamura Y."/>
            <person name="Berger F."/>
            <person name="Adam C."/>
            <person name="Aki S.S."/>
            <person name="Althoff F."/>
            <person name="Araki T."/>
            <person name="Arteaga-Vazquez M.A."/>
            <person name="Balasubrmanian S."/>
            <person name="Barry K."/>
            <person name="Bauer D."/>
            <person name="Boehm C.R."/>
            <person name="Briginshaw L."/>
            <person name="Caballero-Perez J."/>
            <person name="Catarino B."/>
            <person name="Chen F."/>
            <person name="Chiyoda S."/>
            <person name="Chovatia M."/>
            <person name="Davies K.M."/>
            <person name="Delmans M."/>
            <person name="Demura T."/>
            <person name="Dierschke T."/>
            <person name="Dolan L."/>
            <person name="Dorantes-Acosta A.E."/>
            <person name="Eklund D.M."/>
            <person name="Florent S.N."/>
            <person name="Flores-Sandoval E."/>
            <person name="Fujiyama A."/>
            <person name="Fukuzawa H."/>
            <person name="Galik B."/>
            <person name="Grimanelli D."/>
            <person name="Grimwood J."/>
            <person name="Grossniklaus U."/>
            <person name="Hamada T."/>
            <person name="Haseloff J."/>
            <person name="Hetherington A.J."/>
            <person name="Higo A."/>
            <person name="Hirakawa Y."/>
            <person name="Hundley H.N."/>
            <person name="Ikeda Y."/>
            <person name="Inoue K."/>
            <person name="Inoue S.I."/>
            <person name="Ishida S."/>
            <person name="Jia Q."/>
            <person name="Kakita M."/>
            <person name="Kanazawa T."/>
            <person name="Kawai Y."/>
            <person name="Kawashima T."/>
            <person name="Kennedy M."/>
            <person name="Kinose K."/>
            <person name="Kinoshita T."/>
            <person name="Kohara Y."/>
            <person name="Koide E."/>
            <person name="Komatsu K."/>
            <person name="Kopischke S."/>
            <person name="Kubo M."/>
            <person name="Kyozuka J."/>
            <person name="Lagercrantz U."/>
            <person name="Lin S.S."/>
            <person name="Lindquist E."/>
            <person name="Lipzen A.M."/>
            <person name="Lu C.W."/>
            <person name="De Luna E."/>
            <person name="Martienssen R.A."/>
            <person name="Minamino N."/>
            <person name="Mizutani M."/>
            <person name="Mizutani M."/>
            <person name="Mochizuki N."/>
            <person name="Monte I."/>
            <person name="Mosher R."/>
            <person name="Nagasaki H."/>
            <person name="Nakagami H."/>
            <person name="Naramoto S."/>
            <person name="Nishitani K."/>
            <person name="Ohtani M."/>
            <person name="Okamoto T."/>
            <person name="Okumura M."/>
            <person name="Phillips J."/>
            <person name="Pollak B."/>
            <person name="Reinders A."/>
            <person name="Rovekamp M."/>
            <person name="Sano R."/>
            <person name="Sawa S."/>
            <person name="Schmid M.W."/>
            <person name="Shirakawa M."/>
            <person name="Solano R."/>
            <person name="Spunde A."/>
            <person name="Suetsugu N."/>
            <person name="Sugano S."/>
            <person name="Sugiyama A."/>
            <person name="Sun R."/>
            <person name="Suzuki Y."/>
            <person name="Takenaka M."/>
            <person name="Takezawa D."/>
            <person name="Tomogane H."/>
            <person name="Tsuzuki M."/>
            <person name="Ueda T."/>
            <person name="Umeda M."/>
            <person name="Ward J.M."/>
            <person name="Watanabe Y."/>
            <person name="Yazaki K."/>
            <person name="Yokoyama R."/>
            <person name="Yoshitake Y."/>
            <person name="Yotsui I."/>
            <person name="Zachgo S."/>
            <person name="Schmutz J."/>
        </authorList>
    </citation>
    <scope>NUCLEOTIDE SEQUENCE [LARGE SCALE GENOMIC DNA]</scope>
    <source>
        <strain evidence="8">Tak-1</strain>
    </source>
</reference>
<organism evidence="7 8">
    <name type="scientific">Marchantia polymorpha</name>
    <name type="common">Common liverwort</name>
    <name type="synonym">Marchantia aquatica</name>
    <dbReference type="NCBI Taxonomy" id="3197"/>
    <lineage>
        <taxon>Eukaryota</taxon>
        <taxon>Viridiplantae</taxon>
        <taxon>Streptophyta</taxon>
        <taxon>Embryophyta</taxon>
        <taxon>Marchantiophyta</taxon>
        <taxon>Marchantiopsida</taxon>
        <taxon>Marchantiidae</taxon>
        <taxon>Marchantiales</taxon>
        <taxon>Marchantiaceae</taxon>
        <taxon>Marchantia</taxon>
    </lineage>
</organism>
<dbReference type="Proteomes" id="UP000244005">
    <property type="component" value="Unassembled WGS sequence"/>
</dbReference>
<dbReference type="Gramene" id="Mp8g06020.1">
    <property type="protein sequence ID" value="Mp8g06020.1.cds1"/>
    <property type="gene ID" value="Mp8g06020"/>
</dbReference>
<dbReference type="InterPro" id="IPR043325">
    <property type="entry name" value="LTSS"/>
</dbReference>
<keyword evidence="8" id="KW-1185">Reference proteome</keyword>
<evidence type="ECO:0000256" key="5">
    <source>
        <dbReference type="SAM" id="SignalP"/>
    </source>
</evidence>
<dbReference type="AlphaFoldDB" id="A0A2R6XIQ3"/>
<dbReference type="SUPFAM" id="SSF47699">
    <property type="entry name" value="Bifunctional inhibitor/lipid-transfer protein/seed storage 2S albumin"/>
    <property type="match status" value="1"/>
</dbReference>
<keyword evidence="2 5" id="KW-0732">Signal</keyword>
<dbReference type="PANTHER" id="PTHR33044">
    <property type="entry name" value="BIFUNCTIONAL INHIBITOR/LIPID-TRANSFER PROTEIN/SEED STORAGE 2S ALBUMIN SUPERFAMILY PROTEIN-RELATED"/>
    <property type="match status" value="1"/>
</dbReference>
<evidence type="ECO:0000256" key="2">
    <source>
        <dbReference type="ARBA" id="ARBA00022729"/>
    </source>
</evidence>
<evidence type="ECO:0000313" key="7">
    <source>
        <dbReference type="EMBL" id="PTQ45994.1"/>
    </source>
</evidence>
<protein>
    <recommendedName>
        <fullName evidence="6">Bifunctional inhibitor/plant lipid transfer protein/seed storage helical domain-containing protein</fullName>
    </recommendedName>
</protein>
<comment type="similarity">
    <text evidence="1">Belongs to the plant LTP family.</text>
</comment>
<dbReference type="InterPro" id="IPR016140">
    <property type="entry name" value="Bifunc_inhib/LTP/seed_store"/>
</dbReference>
<accession>A0A2R6XIQ3</accession>
<evidence type="ECO:0000259" key="6">
    <source>
        <dbReference type="Pfam" id="PF00234"/>
    </source>
</evidence>
<dbReference type="InterPro" id="IPR036312">
    <property type="entry name" value="Bifun_inhib/LTP/seed_sf"/>
</dbReference>
<feature type="domain" description="Bifunctional inhibitor/plant lipid transfer protein/seed storage helical" evidence="6">
    <location>
        <begin position="84"/>
        <end position="156"/>
    </location>
</feature>
<evidence type="ECO:0000256" key="4">
    <source>
        <dbReference type="ARBA" id="ARBA00023180"/>
    </source>
</evidence>
<feature type="signal peptide" evidence="5">
    <location>
        <begin position="1"/>
        <end position="34"/>
    </location>
</feature>
<feature type="chain" id="PRO_5015363257" description="Bifunctional inhibitor/plant lipid transfer protein/seed storage helical domain-containing protein" evidence="5">
    <location>
        <begin position="35"/>
        <end position="158"/>
    </location>
</feature>
<evidence type="ECO:0000256" key="3">
    <source>
        <dbReference type="ARBA" id="ARBA00023157"/>
    </source>
</evidence>
<dbReference type="Gene3D" id="1.10.110.10">
    <property type="entry name" value="Plant lipid-transfer and hydrophobic proteins"/>
    <property type="match status" value="1"/>
</dbReference>
<evidence type="ECO:0000256" key="1">
    <source>
        <dbReference type="ARBA" id="ARBA00009748"/>
    </source>
</evidence>